<dbReference type="InterPro" id="IPR010662">
    <property type="entry name" value="RBBP9/YdeN"/>
</dbReference>
<gene>
    <name evidence="1" type="ORF">CWI32_04375</name>
</gene>
<dbReference type="PANTHER" id="PTHR15394">
    <property type="entry name" value="SERINE HYDROLASE RBBP9"/>
    <property type="match status" value="1"/>
</dbReference>
<dbReference type="SUPFAM" id="SSF53474">
    <property type="entry name" value="alpha/beta-Hydrolases"/>
    <property type="match status" value="1"/>
</dbReference>
<evidence type="ECO:0000313" key="1">
    <source>
        <dbReference type="EMBL" id="PJO76874.1"/>
    </source>
</evidence>
<dbReference type="PANTHER" id="PTHR15394:SF3">
    <property type="entry name" value="SERINE HYDROLASE RBBP9"/>
    <property type="match status" value="1"/>
</dbReference>
<sequence length="201" mass="23028">MKNIINKVYIVPDYQATSNDHWYPWLSRQLKNVGVDSKRIMLANPFQPDLEEWQQNLKLHIPHLDEHTFLVAHGLSGLSVLSFLQQHYLQQHRKTGGVILVSAFDTPLVAWSELNKMLQATRLDLNNLPYSYKRAVILISSNDPFVPAPVSLRLAHSLNAQIFEIKKAGHFNKCDGFTEFPQLLEIMKLYLANEPQNAANL</sequence>
<protein>
    <submittedName>
        <fullName evidence="1">Alpha/beta hydrolase</fullName>
    </submittedName>
</protein>
<accession>A0A2H9YW63</accession>
<dbReference type="GO" id="GO:0016787">
    <property type="term" value="F:hydrolase activity"/>
    <property type="evidence" value="ECO:0007669"/>
    <property type="project" value="UniProtKB-KW"/>
</dbReference>
<proteinExistence type="predicted"/>
<dbReference type="InterPro" id="IPR029058">
    <property type="entry name" value="AB_hydrolase_fold"/>
</dbReference>
<dbReference type="AlphaFoldDB" id="A0A2H9YW63"/>
<organism evidence="1 2">
    <name type="scientific">Acinetobacter pseudolwoffii</name>
    <dbReference type="NCBI Taxonomy" id="2053287"/>
    <lineage>
        <taxon>Bacteria</taxon>
        <taxon>Pseudomonadati</taxon>
        <taxon>Pseudomonadota</taxon>
        <taxon>Gammaproteobacteria</taxon>
        <taxon>Moraxellales</taxon>
        <taxon>Moraxellaceae</taxon>
        <taxon>Acinetobacter</taxon>
    </lineage>
</organism>
<name>A0A2H9YW63_9GAMM</name>
<dbReference type="GeneID" id="97177466"/>
<dbReference type="Pfam" id="PF06821">
    <property type="entry name" value="Ser_hydrolase"/>
    <property type="match status" value="1"/>
</dbReference>
<reference evidence="1 2" key="1">
    <citation type="submission" date="2017-11" db="EMBL/GenBank/DDBJ databases">
        <title>Revising the taxonomy of the Acinetobacter lwoffii group: the description of Acinetobacter pseudolwoffii sp. nov. and emended description of Acinetobacter lwoffii.</title>
        <authorList>
            <person name="Nemec A."/>
            <person name="Radolfova-Krizova L."/>
        </authorList>
    </citation>
    <scope>NUCLEOTIDE SEQUENCE [LARGE SCALE GENOMIC DNA]</scope>
    <source>
        <strain evidence="1 2">ANC 5044</strain>
    </source>
</reference>
<dbReference type="Gene3D" id="3.40.50.1820">
    <property type="entry name" value="alpha/beta hydrolase"/>
    <property type="match status" value="1"/>
</dbReference>
<evidence type="ECO:0000313" key="2">
    <source>
        <dbReference type="Proteomes" id="UP000243446"/>
    </source>
</evidence>
<dbReference type="EMBL" id="PHRG01000001">
    <property type="protein sequence ID" value="PJO76874.1"/>
    <property type="molecule type" value="Genomic_DNA"/>
</dbReference>
<keyword evidence="1" id="KW-0378">Hydrolase</keyword>
<dbReference type="RefSeq" id="WP_100534710.1">
    <property type="nucleotide sequence ID" value="NZ_CBDBYO010000011.1"/>
</dbReference>
<comment type="caution">
    <text evidence="1">The sequence shown here is derived from an EMBL/GenBank/DDBJ whole genome shotgun (WGS) entry which is preliminary data.</text>
</comment>
<dbReference type="Proteomes" id="UP000243446">
    <property type="component" value="Unassembled WGS sequence"/>
</dbReference>